<keyword evidence="1" id="KW-0812">Transmembrane</keyword>
<gene>
    <name evidence="2" type="ORF">BCF55_1313</name>
</gene>
<dbReference type="RefSeq" id="WP_121011731.1">
    <property type="nucleotide sequence ID" value="NZ_RCCJ01000001.1"/>
</dbReference>
<sequence length="141" mass="15737">MNRGLSLIELLILFLIIAVMLGFATLMYKDWRVRWSIEADTKDIYVFVQKARAIAFSQKRNLNVVANGHVICINDGTTDIDCINLENPFIGAISITDRGVFNNSSIVYNGTANVNPQYSCVVSVVTRVRMGVYDGTNCNPR</sequence>
<reference evidence="2 3" key="1">
    <citation type="submission" date="2018-10" db="EMBL/GenBank/DDBJ databases">
        <title>Genomic Encyclopedia of Archaeal and Bacterial Type Strains, Phase II (KMG-II): from individual species to whole genera.</title>
        <authorList>
            <person name="Goeker M."/>
        </authorList>
    </citation>
    <scope>NUCLEOTIDE SEQUENCE [LARGE SCALE GENOMIC DNA]</scope>
    <source>
        <strain evidence="2 3">DSM 16510</strain>
    </source>
</reference>
<dbReference type="OrthoDB" id="14942at2"/>
<dbReference type="PROSITE" id="PS00409">
    <property type="entry name" value="PROKAR_NTER_METHYL"/>
    <property type="match status" value="1"/>
</dbReference>
<dbReference type="InterPro" id="IPR045584">
    <property type="entry name" value="Pilin-like"/>
</dbReference>
<dbReference type="InterPro" id="IPR012902">
    <property type="entry name" value="N_methyl_site"/>
</dbReference>
<keyword evidence="3" id="KW-1185">Reference proteome</keyword>
<protein>
    <recommendedName>
        <fullName evidence="4">Prepilin-type N-terminal cleavage/methylation domain-containing protein</fullName>
    </recommendedName>
</protein>
<feature type="transmembrane region" description="Helical" evidence="1">
    <location>
        <begin position="6"/>
        <end position="28"/>
    </location>
</feature>
<dbReference type="EMBL" id="RCCJ01000001">
    <property type="protein sequence ID" value="RLJ71024.1"/>
    <property type="molecule type" value="Genomic_DNA"/>
</dbReference>
<organism evidence="2 3">
    <name type="scientific">Hydrogenivirga caldilitoris</name>
    <dbReference type="NCBI Taxonomy" id="246264"/>
    <lineage>
        <taxon>Bacteria</taxon>
        <taxon>Pseudomonadati</taxon>
        <taxon>Aquificota</taxon>
        <taxon>Aquificia</taxon>
        <taxon>Aquificales</taxon>
        <taxon>Aquificaceae</taxon>
        <taxon>Hydrogenivirga</taxon>
    </lineage>
</organism>
<dbReference type="AlphaFoldDB" id="A0A497XRW8"/>
<proteinExistence type="predicted"/>
<evidence type="ECO:0000313" key="2">
    <source>
        <dbReference type="EMBL" id="RLJ71024.1"/>
    </source>
</evidence>
<dbReference type="Proteomes" id="UP000267841">
    <property type="component" value="Unassembled WGS sequence"/>
</dbReference>
<accession>A0A497XRW8</accession>
<evidence type="ECO:0000313" key="3">
    <source>
        <dbReference type="Proteomes" id="UP000267841"/>
    </source>
</evidence>
<evidence type="ECO:0000256" key="1">
    <source>
        <dbReference type="SAM" id="Phobius"/>
    </source>
</evidence>
<dbReference type="Gene3D" id="3.30.700.10">
    <property type="entry name" value="Glycoprotein, Type 4 Pilin"/>
    <property type="match status" value="1"/>
</dbReference>
<evidence type="ECO:0008006" key="4">
    <source>
        <dbReference type="Google" id="ProtNLM"/>
    </source>
</evidence>
<dbReference type="SUPFAM" id="SSF54523">
    <property type="entry name" value="Pili subunits"/>
    <property type="match status" value="1"/>
</dbReference>
<name>A0A497XRW8_9AQUI</name>
<comment type="caution">
    <text evidence="2">The sequence shown here is derived from an EMBL/GenBank/DDBJ whole genome shotgun (WGS) entry which is preliminary data.</text>
</comment>
<keyword evidence="1" id="KW-0472">Membrane</keyword>
<keyword evidence="1" id="KW-1133">Transmembrane helix</keyword>